<dbReference type="OrthoDB" id="111691at2"/>
<keyword evidence="2" id="KW-0812">Transmembrane</keyword>
<feature type="compositionally biased region" description="Basic and acidic residues" evidence="1">
    <location>
        <begin position="249"/>
        <end position="282"/>
    </location>
</feature>
<feature type="compositionally biased region" description="Basic and acidic residues" evidence="1">
    <location>
        <begin position="405"/>
        <end position="430"/>
    </location>
</feature>
<dbReference type="Proteomes" id="UP000184480">
    <property type="component" value="Unassembled WGS sequence"/>
</dbReference>
<feature type="domain" description="PepSY" evidence="3">
    <location>
        <begin position="55"/>
        <end position="108"/>
    </location>
</feature>
<evidence type="ECO:0000259" key="3">
    <source>
        <dbReference type="Pfam" id="PF03413"/>
    </source>
</evidence>
<feature type="transmembrane region" description="Helical" evidence="2">
    <location>
        <begin position="12"/>
        <end position="32"/>
    </location>
</feature>
<feature type="compositionally biased region" description="Basic and acidic residues" evidence="1">
    <location>
        <begin position="314"/>
        <end position="344"/>
    </location>
</feature>
<feature type="transmembrane region" description="Helical" evidence="2">
    <location>
        <begin position="525"/>
        <end position="546"/>
    </location>
</feature>
<keyword evidence="2" id="KW-0472">Membrane</keyword>
<dbReference type="PANTHER" id="PTHR34219">
    <property type="entry name" value="IRON-REGULATED INNER MEMBRANE PROTEIN-RELATED"/>
    <property type="match status" value="1"/>
</dbReference>
<keyword evidence="5" id="KW-1185">Reference proteome</keyword>
<dbReference type="InterPro" id="IPR005625">
    <property type="entry name" value="PepSY-ass_TM"/>
</dbReference>
<feature type="transmembrane region" description="Helical" evidence="2">
    <location>
        <begin position="138"/>
        <end position="165"/>
    </location>
</feature>
<feature type="compositionally biased region" description="Basic and acidic residues" evidence="1">
    <location>
        <begin position="290"/>
        <end position="307"/>
    </location>
</feature>
<dbReference type="Pfam" id="PF03413">
    <property type="entry name" value="PepSY"/>
    <property type="match status" value="1"/>
</dbReference>
<gene>
    <name evidence="4" type="ORF">SAMN05444362_110106</name>
</gene>
<feature type="transmembrane region" description="Helical" evidence="2">
    <location>
        <begin position="186"/>
        <end position="214"/>
    </location>
</feature>
<sequence length="557" mass="63614">MKKIFHKLHLWLSIPFGLIISVICLSGAALVFEDEIMEFCYPERYFVEQVKEKPLPINELLEKVAATLPDSVSVASVSIPSDPSKAYQVGLSKPRRASVYVDQYTGEVKPRFQRTAFFSVMFRTHRWLLDSMKPDGGIFWGKMIVGTSTLIFVFILITGIVIWVPKTIKGLKNRLKVSVTRGHKRFWYDLHLAGGIYAAIILLALALTGLTWSFSWYRTGFYKVFGVEVQQGGGHGGGGQQQSPLADENSDRRPGRDEKKDSIRIDSIMPERQDRDRKHDRNIAMNTDNKSVEKPDSLKNERKRDGGRNGQGQRNREERRGERPDSLRHERRGENPERRGRFAENDTISGGMPDSLRQERHNRGRGRDHDLATNEEKPMPKPDSERQERRGNRGDRNNATVVVNDSREERPDSLRHEGQSERGERGERGGNRQSAPVDFVVWQQVYDQLSVQNPTNKQISVSKNSANISFDTWGNQRGSDRYIFDPKTGEITDTKLYKDQDNSGKIRGWIYSVHVGSWGGMLTRILTFVAAFLGGTLPLTGYYIWIRKSFKKKKKKA</sequence>
<dbReference type="STRING" id="1346286.SAMN05444362_110106"/>
<dbReference type="AlphaFoldDB" id="A0A1M5EQD7"/>
<protein>
    <submittedName>
        <fullName evidence="4">Peptidase propeptide and YPEB domain-containing protein</fullName>
    </submittedName>
</protein>
<dbReference type="PANTHER" id="PTHR34219:SF3">
    <property type="entry name" value="BLL7967 PROTEIN"/>
    <property type="match status" value="1"/>
</dbReference>
<feature type="region of interest" description="Disordered" evidence="1">
    <location>
        <begin position="233"/>
        <end position="433"/>
    </location>
</feature>
<dbReference type="InterPro" id="IPR025711">
    <property type="entry name" value="PepSY"/>
</dbReference>
<dbReference type="Pfam" id="PF03929">
    <property type="entry name" value="PepSY_TM"/>
    <property type="match status" value="1"/>
</dbReference>
<accession>A0A1M5EQD7</accession>
<feature type="compositionally biased region" description="Basic and acidic residues" evidence="1">
    <location>
        <begin position="356"/>
        <end position="396"/>
    </location>
</feature>
<proteinExistence type="predicted"/>
<keyword evidence="2" id="KW-1133">Transmembrane helix</keyword>
<dbReference type="RefSeq" id="WP_073357317.1">
    <property type="nucleotide sequence ID" value="NZ_BBXL01000022.1"/>
</dbReference>
<evidence type="ECO:0000256" key="1">
    <source>
        <dbReference type="SAM" id="MobiDB-lite"/>
    </source>
</evidence>
<evidence type="ECO:0000313" key="4">
    <source>
        <dbReference type="EMBL" id="SHF81351.1"/>
    </source>
</evidence>
<evidence type="ECO:0000313" key="5">
    <source>
        <dbReference type="Proteomes" id="UP000184480"/>
    </source>
</evidence>
<dbReference type="EMBL" id="FQUC01000010">
    <property type="protein sequence ID" value="SHF81351.1"/>
    <property type="molecule type" value="Genomic_DNA"/>
</dbReference>
<name>A0A1M5EQD7_9BACT</name>
<organism evidence="4 5">
    <name type="scientific">Dysgonomonas macrotermitis</name>
    <dbReference type="NCBI Taxonomy" id="1346286"/>
    <lineage>
        <taxon>Bacteria</taxon>
        <taxon>Pseudomonadati</taxon>
        <taxon>Bacteroidota</taxon>
        <taxon>Bacteroidia</taxon>
        <taxon>Bacteroidales</taxon>
        <taxon>Dysgonomonadaceae</taxon>
        <taxon>Dysgonomonas</taxon>
    </lineage>
</organism>
<reference evidence="5" key="1">
    <citation type="submission" date="2016-11" db="EMBL/GenBank/DDBJ databases">
        <authorList>
            <person name="Varghese N."/>
            <person name="Submissions S."/>
        </authorList>
    </citation>
    <scope>NUCLEOTIDE SEQUENCE [LARGE SCALE GENOMIC DNA]</scope>
    <source>
        <strain evidence="5">DSM 27370</strain>
    </source>
</reference>
<evidence type="ECO:0000256" key="2">
    <source>
        <dbReference type="SAM" id="Phobius"/>
    </source>
</evidence>